<dbReference type="Proteomes" id="UP000187891">
    <property type="component" value="Unassembled WGS sequence"/>
</dbReference>
<evidence type="ECO:0000313" key="1">
    <source>
        <dbReference type="EMBL" id="SCX19634.1"/>
    </source>
</evidence>
<sequence>MTSIVPVINIESKENLRSTINQVIRQVSDTTGSIQITGSGSINITNTKIYSDTKIILIPRNLAASTATYYISNISDGSATIVINGSGAFDFALVGVR</sequence>
<reference evidence="2" key="1">
    <citation type="submission" date="2016-10" db="EMBL/GenBank/DDBJ databases">
        <authorList>
            <person name="Wibberg D."/>
        </authorList>
    </citation>
    <scope>NUCLEOTIDE SEQUENCE [LARGE SCALE GENOMIC DNA]</scope>
</reference>
<gene>
    <name evidence="1" type="ORF">DSM25559_1873</name>
</gene>
<dbReference type="EMBL" id="FMUE01000003">
    <property type="protein sequence ID" value="SCX19634.1"/>
    <property type="molecule type" value="Genomic_DNA"/>
</dbReference>
<name>A0A1R3TLR7_9HYPH</name>
<accession>A0A1R3TLR7</accession>
<protein>
    <submittedName>
        <fullName evidence="1">Uncharacterized protein</fullName>
    </submittedName>
</protein>
<proteinExistence type="predicted"/>
<evidence type="ECO:0000313" key="2">
    <source>
        <dbReference type="Proteomes" id="UP000187891"/>
    </source>
</evidence>
<dbReference type="STRING" id="1907666.DSM25559_1873"/>
<dbReference type="AlphaFoldDB" id="A0A1R3TLR7"/>
<organism evidence="1 2">
    <name type="scientific">Agrobacterium rosae</name>
    <dbReference type="NCBI Taxonomy" id="1972867"/>
    <lineage>
        <taxon>Bacteria</taxon>
        <taxon>Pseudomonadati</taxon>
        <taxon>Pseudomonadota</taxon>
        <taxon>Alphaproteobacteria</taxon>
        <taxon>Hyphomicrobiales</taxon>
        <taxon>Rhizobiaceae</taxon>
        <taxon>Rhizobium/Agrobacterium group</taxon>
        <taxon>Agrobacterium</taxon>
    </lineage>
</organism>